<feature type="compositionally biased region" description="Basic and acidic residues" evidence="1">
    <location>
        <begin position="647"/>
        <end position="660"/>
    </location>
</feature>
<keyword evidence="3" id="KW-1185">Reference proteome</keyword>
<proteinExistence type="predicted"/>
<comment type="caution">
    <text evidence="2">The sequence shown here is derived from an EMBL/GenBank/DDBJ whole genome shotgun (WGS) entry which is preliminary data.</text>
</comment>
<dbReference type="EMBL" id="JROU02000236">
    <property type="protein sequence ID" value="OEH79923.1"/>
    <property type="molecule type" value="Genomic_DNA"/>
</dbReference>
<sequence>MGGVSSPRHPQRLQQQRAAQWVQAAVRFVCFAVLSLSQVAPVSRDEGGSALMAARLMRHQTAPGVFASRTGRSAAGVLKEEEAGEGGGRRRVAGELAAVQSLRPVDALTLKRMGEWPESLEEIGALEVHIMQIDAVASLAGARSGSTARLPREKTLGGAAVGTPGGAGAGAAELPLRADTAKHLVHGSRCFATAFLAAEGRARGLHDMRARTVEAVVGGGGQGGPFGEEHLAIVFPEGTPIVLDIEGFRRRHERGPPQGVGGGSPLEASLLRIPTLMPPHAEDVSSVSEANPPGDVSSGADSNNDNSRFRLGAFLRLGSGRVTQWGETAPISLLDARLSVPFRWPLRGPQGGPVVGGVAFFCRPLQGRAAGGGVQQKTLMSYASTPAFLPRMASAGWMLPPHAEGYAATAPTREPRRGSQHSHPTILQEAQAQAAAAASEGAKSLPVRPPVSAVAPPPRPPPQESVPAENLEGSVPLPQTSPSRDASSKETSSGELVEGGGGGALRVDSWGSWFSHPEEEDVSANSAQEGPLSKEASRGGPPSPPREETQGEAGGGTAMGRVGSAPPMYPHASAPPTRLSGQSKAALSRGEMQRLPLEGNPEGPPSPNPLQRGLASCPSMRETRKTPAAESPPAGWNAVSPAHQSLKKRDAPARHQEKATASRALPWQSDRYAQNALKRDAPPGTYGTEGGPLLQLKTLELARVTAANRKERHKL</sequence>
<name>A0A1D3D944_9EIME</name>
<accession>A0A1D3D944</accession>
<gene>
    <name evidence="2" type="ORF">cyc_03734</name>
</gene>
<evidence type="ECO:0000313" key="2">
    <source>
        <dbReference type="EMBL" id="OEH79923.1"/>
    </source>
</evidence>
<dbReference type="VEuPathDB" id="ToxoDB:cyc_03734"/>
<evidence type="ECO:0000256" key="1">
    <source>
        <dbReference type="SAM" id="MobiDB-lite"/>
    </source>
</evidence>
<feature type="compositionally biased region" description="Polar residues" evidence="1">
    <location>
        <begin position="477"/>
        <end position="494"/>
    </location>
</feature>
<reference evidence="2 3" key="1">
    <citation type="journal article" date="2016" name="BMC Genomics">
        <title>Comparative genomics reveals Cyclospora cayetanensis possesses coccidia-like metabolism and invasion components but unique surface antigens.</title>
        <authorList>
            <person name="Liu S."/>
            <person name="Wang L."/>
            <person name="Zheng H."/>
            <person name="Xu Z."/>
            <person name="Roellig D.M."/>
            <person name="Li N."/>
            <person name="Frace M.A."/>
            <person name="Tang K."/>
            <person name="Arrowood M.J."/>
            <person name="Moss D.M."/>
            <person name="Zhang L."/>
            <person name="Feng Y."/>
            <person name="Xiao L."/>
        </authorList>
    </citation>
    <scope>NUCLEOTIDE SEQUENCE [LARGE SCALE GENOMIC DNA]</scope>
    <source>
        <strain evidence="2 3">CHN_HEN01</strain>
    </source>
</reference>
<feature type="region of interest" description="Disordered" evidence="1">
    <location>
        <begin position="408"/>
        <end position="692"/>
    </location>
</feature>
<dbReference type="Proteomes" id="UP000095192">
    <property type="component" value="Unassembled WGS sequence"/>
</dbReference>
<feature type="compositionally biased region" description="Pro residues" evidence="1">
    <location>
        <begin position="455"/>
        <end position="464"/>
    </location>
</feature>
<dbReference type="InParanoid" id="A0A1D3D944"/>
<protein>
    <submittedName>
        <fullName evidence="2">Uncharacterized protein</fullName>
    </submittedName>
</protein>
<evidence type="ECO:0000313" key="3">
    <source>
        <dbReference type="Proteomes" id="UP000095192"/>
    </source>
</evidence>
<feature type="region of interest" description="Disordered" evidence="1">
    <location>
        <begin position="146"/>
        <end position="165"/>
    </location>
</feature>
<organism evidence="2 3">
    <name type="scientific">Cyclospora cayetanensis</name>
    <dbReference type="NCBI Taxonomy" id="88456"/>
    <lineage>
        <taxon>Eukaryota</taxon>
        <taxon>Sar</taxon>
        <taxon>Alveolata</taxon>
        <taxon>Apicomplexa</taxon>
        <taxon>Conoidasida</taxon>
        <taxon>Coccidia</taxon>
        <taxon>Eucoccidiorida</taxon>
        <taxon>Eimeriorina</taxon>
        <taxon>Eimeriidae</taxon>
        <taxon>Cyclospora</taxon>
    </lineage>
</organism>
<dbReference type="AlphaFoldDB" id="A0A1D3D944"/>
<feature type="region of interest" description="Disordered" evidence="1">
    <location>
        <begin position="281"/>
        <end position="304"/>
    </location>
</feature>